<dbReference type="Proteomes" id="UP001595557">
    <property type="component" value="Unassembled WGS sequence"/>
</dbReference>
<dbReference type="EMBL" id="JBHRTE010000026">
    <property type="protein sequence ID" value="MFC3167434.1"/>
    <property type="molecule type" value="Genomic_DNA"/>
</dbReference>
<gene>
    <name evidence="2" type="ORF">ACFOD7_05170</name>
</gene>
<evidence type="ECO:0000313" key="3">
    <source>
        <dbReference type="Proteomes" id="UP001595557"/>
    </source>
</evidence>
<feature type="region of interest" description="Disordered" evidence="1">
    <location>
        <begin position="1"/>
        <end position="63"/>
    </location>
</feature>
<feature type="compositionally biased region" description="Basic and acidic residues" evidence="1">
    <location>
        <begin position="1"/>
        <end position="12"/>
    </location>
</feature>
<feature type="compositionally biased region" description="Basic and acidic residues" evidence="1">
    <location>
        <begin position="32"/>
        <end position="47"/>
    </location>
</feature>
<evidence type="ECO:0000313" key="2">
    <source>
        <dbReference type="EMBL" id="MFC3167434.1"/>
    </source>
</evidence>
<reference evidence="3" key="1">
    <citation type="journal article" date="2019" name="Int. J. Syst. Evol. Microbiol.">
        <title>The Global Catalogue of Microorganisms (GCM) 10K type strain sequencing project: providing services to taxonomists for standard genome sequencing and annotation.</title>
        <authorList>
            <consortium name="The Broad Institute Genomics Platform"/>
            <consortium name="The Broad Institute Genome Sequencing Center for Infectious Disease"/>
            <person name="Wu L."/>
            <person name="Ma J."/>
        </authorList>
    </citation>
    <scope>NUCLEOTIDE SEQUENCE [LARGE SCALE GENOMIC DNA]</scope>
    <source>
        <strain evidence="3">KCTC 52239</strain>
    </source>
</reference>
<organism evidence="2 3">
    <name type="scientific">Paracoccus fontiphilus</name>
    <dbReference type="NCBI Taxonomy" id="1815556"/>
    <lineage>
        <taxon>Bacteria</taxon>
        <taxon>Pseudomonadati</taxon>
        <taxon>Pseudomonadota</taxon>
        <taxon>Alphaproteobacteria</taxon>
        <taxon>Rhodobacterales</taxon>
        <taxon>Paracoccaceae</taxon>
        <taxon>Paracoccus</taxon>
    </lineage>
</organism>
<protein>
    <submittedName>
        <fullName evidence="2">Uncharacterized protein</fullName>
    </submittedName>
</protein>
<sequence length="63" mass="6716">MADDRETIRDTGNDAAAQRKGGGVLPDGIRGTTRDTGHTIPQDEHAGYQDPTKPAPPSETDRT</sequence>
<name>A0ABV7IDP3_9RHOB</name>
<proteinExistence type="predicted"/>
<evidence type="ECO:0000256" key="1">
    <source>
        <dbReference type="SAM" id="MobiDB-lite"/>
    </source>
</evidence>
<dbReference type="RefSeq" id="WP_207467541.1">
    <property type="nucleotide sequence ID" value="NZ_JAFNAW010000016.1"/>
</dbReference>
<comment type="caution">
    <text evidence="2">The sequence shown here is derived from an EMBL/GenBank/DDBJ whole genome shotgun (WGS) entry which is preliminary data.</text>
</comment>
<accession>A0ABV7IDP3</accession>
<keyword evidence="3" id="KW-1185">Reference proteome</keyword>